<dbReference type="Gene3D" id="1.10.150.20">
    <property type="entry name" value="5' to 3' exonuclease, C-terminal subdomain"/>
    <property type="match status" value="1"/>
</dbReference>
<evidence type="ECO:0000256" key="4">
    <source>
        <dbReference type="ARBA" id="ARBA00023204"/>
    </source>
</evidence>
<dbReference type="GO" id="GO:0006281">
    <property type="term" value="P:DNA repair"/>
    <property type="evidence" value="ECO:0007669"/>
    <property type="project" value="UniProtKB-KW"/>
</dbReference>
<dbReference type="Pfam" id="PF11799">
    <property type="entry name" value="IMS_C"/>
    <property type="match status" value="1"/>
</dbReference>
<dbReference type="GO" id="GO:0003887">
    <property type="term" value="F:DNA-directed DNA polymerase activity"/>
    <property type="evidence" value="ECO:0007669"/>
    <property type="project" value="TreeGrafter"/>
</dbReference>
<dbReference type="InterPro" id="IPR001126">
    <property type="entry name" value="UmuC"/>
</dbReference>
<dbReference type="GO" id="GO:0003684">
    <property type="term" value="F:damaged DNA binding"/>
    <property type="evidence" value="ECO:0007669"/>
    <property type="project" value="InterPro"/>
</dbReference>
<name>A0A5R8WHG2_9BACT</name>
<dbReference type="InterPro" id="IPR050116">
    <property type="entry name" value="DNA_polymerase-Y"/>
</dbReference>
<dbReference type="InterPro" id="IPR043502">
    <property type="entry name" value="DNA/RNA_pol_sf"/>
</dbReference>
<evidence type="ECO:0000313" key="8">
    <source>
        <dbReference type="Proteomes" id="UP000305517"/>
    </source>
</evidence>
<keyword evidence="2" id="KW-0227">DNA damage</keyword>
<sequence>MFGLVDCNNFYDSCERVFRPELEERPVVVLSNNDGCVVARSQEAKALGLKMGDPYFQVRPLIEQHGVVVCSSNYELYGDMSRRVMWYLQQTAPAVEVYSIDEAFLDLAGMTQHFDLGRWAGEVRGALRQRTGIPTCVGVAPTKTLAKLANKLAKTEFVGGRGAGVLVLSDEAERREALTRVAVEDVWGVGYRSAAKLHAVGVRTAAQLAGVGDAWARKNLGGVVGARLLHELRGFSCAGIVVEDEARKSLACTRSFGRPVTELADVAAAVASHATGAGEKLRRQGLAARLLTVFMETSRFAEVPPPYSFSAQLTMPVATDDTLTLAQVARKGLERIWRPGKRYVKAGVVLDGVERAGTGAQVSLFGDVGVTPERTGLMRAFDALNGRFGAGTVKVATSVAAPGQRQAWAMRRDAKSPAFTTNWGELWAVRC</sequence>
<dbReference type="Pfam" id="PF13438">
    <property type="entry name" value="DUF4113"/>
    <property type="match status" value="1"/>
</dbReference>
<dbReference type="Gene3D" id="3.30.70.270">
    <property type="match status" value="1"/>
</dbReference>
<keyword evidence="8" id="KW-1185">Reference proteome</keyword>
<dbReference type="GO" id="GO:0005829">
    <property type="term" value="C:cytosol"/>
    <property type="evidence" value="ECO:0007669"/>
    <property type="project" value="TreeGrafter"/>
</dbReference>
<evidence type="ECO:0000256" key="1">
    <source>
        <dbReference type="ARBA" id="ARBA00010945"/>
    </source>
</evidence>
<dbReference type="InterPro" id="IPR025188">
    <property type="entry name" value="DUF4113"/>
</dbReference>
<dbReference type="PROSITE" id="PS50173">
    <property type="entry name" value="UMUC"/>
    <property type="match status" value="1"/>
</dbReference>
<dbReference type="Pfam" id="PF00817">
    <property type="entry name" value="IMS"/>
    <property type="match status" value="1"/>
</dbReference>
<dbReference type="GO" id="GO:0042276">
    <property type="term" value="P:error-prone translesion synthesis"/>
    <property type="evidence" value="ECO:0007669"/>
    <property type="project" value="TreeGrafter"/>
</dbReference>
<keyword evidence="4" id="KW-0234">DNA repair</keyword>
<comment type="similarity">
    <text evidence="1">Belongs to the DNA polymerase type-Y family.</text>
</comment>
<proteinExistence type="inferred from homology"/>
<evidence type="ECO:0000256" key="3">
    <source>
        <dbReference type="ARBA" id="ARBA00023199"/>
    </source>
</evidence>
<dbReference type="Gene3D" id="3.40.1170.60">
    <property type="match status" value="1"/>
</dbReference>
<keyword evidence="3" id="KW-0741">SOS mutagenesis</keyword>
<comment type="caution">
    <text evidence="7">The sequence shown here is derived from an EMBL/GenBank/DDBJ whole genome shotgun (WGS) entry which is preliminary data.</text>
</comment>
<dbReference type="SUPFAM" id="SSF100879">
    <property type="entry name" value="Lesion bypass DNA polymerase (Y-family), little finger domain"/>
    <property type="match status" value="1"/>
</dbReference>
<dbReference type="InterPro" id="IPR043128">
    <property type="entry name" value="Rev_trsase/Diguanyl_cyclase"/>
</dbReference>
<dbReference type="GO" id="GO:0009432">
    <property type="term" value="P:SOS response"/>
    <property type="evidence" value="ECO:0007669"/>
    <property type="project" value="UniProtKB-KW"/>
</dbReference>
<dbReference type="PANTHER" id="PTHR11076">
    <property type="entry name" value="DNA REPAIR POLYMERASE UMUC / TRANSFERASE FAMILY MEMBER"/>
    <property type="match status" value="1"/>
</dbReference>
<evidence type="ECO:0000259" key="6">
    <source>
        <dbReference type="PROSITE" id="PS50173"/>
    </source>
</evidence>
<gene>
    <name evidence="7" type="ORF">FDY95_26135</name>
</gene>
<dbReference type="OrthoDB" id="9808813at2"/>
<evidence type="ECO:0000256" key="5">
    <source>
        <dbReference type="ARBA" id="ARBA00023236"/>
    </source>
</evidence>
<reference evidence="7 8" key="1">
    <citation type="submission" date="2019-05" db="EMBL/GenBank/DDBJ databases">
        <title>Hymenobacter edaphi sp. nov., isolated from abandoned arsenic-contaminated farmland soil.</title>
        <authorList>
            <person name="Nie L."/>
        </authorList>
    </citation>
    <scope>NUCLEOTIDE SEQUENCE [LARGE SCALE GENOMIC DNA]</scope>
    <source>
        <strain evidence="7 8">1-3-3-8</strain>
    </source>
</reference>
<dbReference type="PANTHER" id="PTHR11076:SF34">
    <property type="entry name" value="PROTEIN UMUC"/>
    <property type="match status" value="1"/>
</dbReference>
<dbReference type="SUPFAM" id="SSF56672">
    <property type="entry name" value="DNA/RNA polymerases"/>
    <property type="match status" value="1"/>
</dbReference>
<dbReference type="InterPro" id="IPR036775">
    <property type="entry name" value="DNA_pol_Y-fam_lit_finger_sf"/>
</dbReference>
<accession>A0A5R8WHG2</accession>
<evidence type="ECO:0000256" key="2">
    <source>
        <dbReference type="ARBA" id="ARBA00022763"/>
    </source>
</evidence>
<organism evidence="7 8">
    <name type="scientific">Hymenobacter jeollabukensis</name>
    <dbReference type="NCBI Taxonomy" id="2025313"/>
    <lineage>
        <taxon>Bacteria</taxon>
        <taxon>Pseudomonadati</taxon>
        <taxon>Bacteroidota</taxon>
        <taxon>Cytophagia</taxon>
        <taxon>Cytophagales</taxon>
        <taxon>Hymenobacteraceae</taxon>
        <taxon>Hymenobacter</taxon>
    </lineage>
</organism>
<dbReference type="Gene3D" id="3.30.1490.100">
    <property type="entry name" value="DNA polymerase, Y-family, little finger domain"/>
    <property type="match status" value="1"/>
</dbReference>
<dbReference type="Proteomes" id="UP000305517">
    <property type="component" value="Unassembled WGS sequence"/>
</dbReference>
<dbReference type="CDD" id="cd01700">
    <property type="entry name" value="PolY_Pol_V_umuC"/>
    <property type="match status" value="1"/>
</dbReference>
<keyword evidence="5" id="KW-0742">SOS response</keyword>
<feature type="domain" description="UmuC" evidence="6">
    <location>
        <begin position="2"/>
        <end position="190"/>
    </location>
</feature>
<evidence type="ECO:0000313" key="7">
    <source>
        <dbReference type="EMBL" id="TLM87304.1"/>
    </source>
</evidence>
<protein>
    <submittedName>
        <fullName evidence="7">Y-family DNA polymerase</fullName>
    </submittedName>
</protein>
<dbReference type="AlphaFoldDB" id="A0A5R8WHG2"/>
<dbReference type="EMBL" id="VAJM01000024">
    <property type="protein sequence ID" value="TLM87304.1"/>
    <property type="molecule type" value="Genomic_DNA"/>
</dbReference>
<dbReference type="RefSeq" id="WP_138082747.1">
    <property type="nucleotide sequence ID" value="NZ_VAJM01000024.1"/>
</dbReference>
<dbReference type="InterPro" id="IPR017961">
    <property type="entry name" value="DNA_pol_Y-fam_little_finger"/>
</dbReference>